<dbReference type="EMBL" id="DTCM01000038">
    <property type="protein sequence ID" value="HGL40644.1"/>
    <property type="molecule type" value="Genomic_DNA"/>
</dbReference>
<comment type="caution">
    <text evidence="2">The sequence shown here is derived from an EMBL/GenBank/DDBJ whole genome shotgun (WGS) entry which is preliminary data.</text>
</comment>
<name>A0A7C4I5R8_CALS0</name>
<accession>A0A7C4I5R8</accession>
<reference evidence="2" key="1">
    <citation type="journal article" date="2020" name="mSystems">
        <title>Genome- and Community-Level Interaction Insights into Carbon Utilization and Element Cycling Functions of Hydrothermarchaeota in Hydrothermal Sediment.</title>
        <authorList>
            <person name="Zhou Z."/>
            <person name="Liu Y."/>
            <person name="Xu W."/>
            <person name="Pan J."/>
            <person name="Luo Z.H."/>
            <person name="Li M."/>
        </authorList>
    </citation>
    <scope>NUCLEOTIDE SEQUENCE [LARGE SCALE GENOMIC DNA]</scope>
    <source>
        <strain evidence="3">SpSt-1073</strain>
        <strain evidence="2">SpSt-613</strain>
        <strain evidence="1">SpSt-669</strain>
    </source>
</reference>
<dbReference type="AlphaFoldDB" id="A0A7C4I5R8"/>
<dbReference type="EMBL" id="DTAD01000064">
    <property type="protein sequence ID" value="HGN90634.1"/>
    <property type="molecule type" value="Genomic_DNA"/>
</dbReference>
<evidence type="ECO:0000313" key="3">
    <source>
        <dbReference type="EMBL" id="HHN51793.1"/>
    </source>
</evidence>
<proteinExistence type="predicted"/>
<gene>
    <name evidence="3" type="ORF">ENM30_00610</name>
    <name evidence="2" type="ORF">ENT82_05870</name>
    <name evidence="1" type="ORF">ENU43_03140</name>
</gene>
<evidence type="ECO:0000313" key="1">
    <source>
        <dbReference type="EMBL" id="HGL40644.1"/>
    </source>
</evidence>
<dbReference type="EMBL" id="DRXG01000007">
    <property type="protein sequence ID" value="HHN51793.1"/>
    <property type="molecule type" value="Genomic_DNA"/>
</dbReference>
<sequence>MAKHYVDFYLRRLDAGMASVLSVHGFGTVCVEERVRDEVLKSLEGVKVYGKAVANASSRGEVLEFARKNYGKRVISIRPFSREALMTAGRDERVASVIVHGEVADFDRHVAEVLLNPVEVTVSDLVECFQSVNSWGRVTRFLQRASAVGKKIIVSSGAAEAEEILPPHQLGYVAAALTGGKNLDTKPVSETPLKILRDKMFGR</sequence>
<evidence type="ECO:0000313" key="2">
    <source>
        <dbReference type="EMBL" id="HGN90634.1"/>
    </source>
</evidence>
<dbReference type="InterPro" id="IPR016195">
    <property type="entry name" value="Pol/histidinol_Pase-like"/>
</dbReference>
<dbReference type="SUPFAM" id="SSF89550">
    <property type="entry name" value="PHP domain-like"/>
    <property type="match status" value="1"/>
</dbReference>
<organism evidence="2">
    <name type="scientific">Caldiarchaeum subterraneum</name>
    <dbReference type="NCBI Taxonomy" id="311458"/>
    <lineage>
        <taxon>Archaea</taxon>
        <taxon>Nitrososphaerota</taxon>
        <taxon>Candidatus Caldarchaeales</taxon>
        <taxon>Candidatus Caldarchaeaceae</taxon>
        <taxon>Candidatus Caldarchaeum</taxon>
    </lineage>
</organism>
<protein>
    <submittedName>
        <fullName evidence="2">Uncharacterized protein</fullName>
    </submittedName>
</protein>